<keyword evidence="4" id="KW-1185">Reference proteome</keyword>
<dbReference type="EMBL" id="FOGD01000009">
    <property type="protein sequence ID" value="SER51385.1"/>
    <property type="molecule type" value="Genomic_DNA"/>
</dbReference>
<dbReference type="PANTHER" id="PTHR46268:SF6">
    <property type="entry name" value="UNIVERSAL STRESS PROTEIN UP12"/>
    <property type="match status" value="1"/>
</dbReference>
<organism evidence="3 4">
    <name type="scientific">Giesbergeria anulus</name>
    <dbReference type="NCBI Taxonomy" id="180197"/>
    <lineage>
        <taxon>Bacteria</taxon>
        <taxon>Pseudomonadati</taxon>
        <taxon>Pseudomonadota</taxon>
        <taxon>Betaproteobacteria</taxon>
        <taxon>Burkholderiales</taxon>
        <taxon>Comamonadaceae</taxon>
        <taxon>Giesbergeria</taxon>
    </lineage>
</organism>
<evidence type="ECO:0000313" key="4">
    <source>
        <dbReference type="Proteomes" id="UP000199766"/>
    </source>
</evidence>
<evidence type="ECO:0000313" key="3">
    <source>
        <dbReference type="EMBL" id="SER51385.1"/>
    </source>
</evidence>
<dbReference type="AlphaFoldDB" id="A0A1H9PU62"/>
<reference evidence="3 4" key="1">
    <citation type="submission" date="2016-10" db="EMBL/GenBank/DDBJ databases">
        <authorList>
            <person name="de Groot N.N."/>
        </authorList>
    </citation>
    <scope>NUCLEOTIDE SEQUENCE [LARGE SCALE GENOMIC DNA]</scope>
    <source>
        <strain evidence="3 4">ATCC 35958</strain>
    </source>
</reference>
<dbReference type="Proteomes" id="UP000199766">
    <property type="component" value="Unassembled WGS sequence"/>
</dbReference>
<evidence type="ECO:0000259" key="2">
    <source>
        <dbReference type="Pfam" id="PF00582"/>
    </source>
</evidence>
<evidence type="ECO:0000256" key="1">
    <source>
        <dbReference type="ARBA" id="ARBA00008791"/>
    </source>
</evidence>
<feature type="domain" description="UspA" evidence="2">
    <location>
        <begin position="2"/>
        <end position="141"/>
    </location>
</feature>
<dbReference type="STRING" id="180197.SAMN02982919_02521"/>
<proteinExistence type="inferred from homology"/>
<dbReference type="InterPro" id="IPR014729">
    <property type="entry name" value="Rossmann-like_a/b/a_fold"/>
</dbReference>
<dbReference type="RefSeq" id="WP_091458189.1">
    <property type="nucleotide sequence ID" value="NZ_FOGD01000009.1"/>
</dbReference>
<sequence length="141" mass="15216">MNILLAVDGSPFTKKMLAYLAAHEELLGTSHHYTALTVQPPLPAHARASLSKELVEEYYEDENQKVLDPVVKFMATKGVALQTISKVGYIAETIAEVASQDKQFDLLVMGSHGHGALATLVMGSVTTKVLAQSTVPVLIVR</sequence>
<dbReference type="Gene3D" id="3.40.50.620">
    <property type="entry name" value="HUPs"/>
    <property type="match status" value="1"/>
</dbReference>
<dbReference type="OrthoDB" id="9792500at2"/>
<dbReference type="InterPro" id="IPR006016">
    <property type="entry name" value="UspA"/>
</dbReference>
<comment type="similarity">
    <text evidence="1">Belongs to the universal stress protein A family.</text>
</comment>
<protein>
    <submittedName>
        <fullName evidence="3">Nucleotide-binding universal stress protein, UspA family</fullName>
    </submittedName>
</protein>
<dbReference type="SUPFAM" id="SSF52402">
    <property type="entry name" value="Adenine nucleotide alpha hydrolases-like"/>
    <property type="match status" value="1"/>
</dbReference>
<dbReference type="InterPro" id="IPR006015">
    <property type="entry name" value="Universal_stress_UspA"/>
</dbReference>
<dbReference type="CDD" id="cd00293">
    <property type="entry name" value="USP-like"/>
    <property type="match status" value="1"/>
</dbReference>
<dbReference type="PRINTS" id="PR01438">
    <property type="entry name" value="UNVRSLSTRESS"/>
</dbReference>
<accession>A0A1H9PU62</accession>
<dbReference type="PANTHER" id="PTHR46268">
    <property type="entry name" value="STRESS RESPONSE PROTEIN NHAX"/>
    <property type="match status" value="1"/>
</dbReference>
<dbReference type="Pfam" id="PF00582">
    <property type="entry name" value="Usp"/>
    <property type="match status" value="1"/>
</dbReference>
<name>A0A1H9PU62_9BURK</name>
<gene>
    <name evidence="3" type="ORF">SAMN02982919_02521</name>
</gene>